<keyword evidence="6" id="KW-1185">Reference proteome</keyword>
<organism evidence="5 6">
    <name type="scientific">Siminovitchia sediminis</name>
    <dbReference type="NCBI Taxonomy" id="1274353"/>
    <lineage>
        <taxon>Bacteria</taxon>
        <taxon>Bacillati</taxon>
        <taxon>Bacillota</taxon>
        <taxon>Bacilli</taxon>
        <taxon>Bacillales</taxon>
        <taxon>Bacillaceae</taxon>
        <taxon>Siminovitchia</taxon>
    </lineage>
</organism>
<dbReference type="RefSeq" id="WP_380775322.1">
    <property type="nucleotide sequence ID" value="NZ_JBHUEO010000063.1"/>
</dbReference>
<proteinExistence type="inferred from homology"/>
<keyword evidence="3" id="KW-1133">Transmembrane helix</keyword>
<feature type="transmembrane region" description="Helical" evidence="3">
    <location>
        <begin position="123"/>
        <end position="143"/>
    </location>
</feature>
<evidence type="ECO:0000256" key="1">
    <source>
        <dbReference type="ARBA" id="ARBA00004127"/>
    </source>
</evidence>
<comment type="similarity">
    <text evidence="2">Belongs to the EamA transporter family.</text>
</comment>
<feature type="transmembrane region" description="Helical" evidence="3">
    <location>
        <begin position="66"/>
        <end position="84"/>
    </location>
</feature>
<feature type="transmembrane region" description="Helical" evidence="3">
    <location>
        <begin position="268"/>
        <end position="288"/>
    </location>
</feature>
<dbReference type="SUPFAM" id="SSF103481">
    <property type="entry name" value="Multidrug resistance efflux transporter EmrE"/>
    <property type="match status" value="2"/>
</dbReference>
<evidence type="ECO:0000313" key="5">
    <source>
        <dbReference type="EMBL" id="MFD1708250.1"/>
    </source>
</evidence>
<dbReference type="PANTHER" id="PTHR12715">
    <property type="entry name" value="TRANSPORTER, DRUG/METABOLITE EXPORTER FAMILY"/>
    <property type="match status" value="1"/>
</dbReference>
<evidence type="ECO:0000256" key="3">
    <source>
        <dbReference type="SAM" id="Phobius"/>
    </source>
</evidence>
<feature type="transmembrane region" description="Helical" evidence="3">
    <location>
        <begin position="37"/>
        <end position="54"/>
    </location>
</feature>
<dbReference type="Gene3D" id="1.10.3730.20">
    <property type="match status" value="1"/>
</dbReference>
<feature type="transmembrane region" description="Helical" evidence="3">
    <location>
        <begin position="246"/>
        <end position="262"/>
    </location>
</feature>
<accession>A0ABW4KPR6</accession>
<dbReference type="EMBL" id="JBHUEO010000063">
    <property type="protein sequence ID" value="MFD1708250.1"/>
    <property type="molecule type" value="Genomic_DNA"/>
</dbReference>
<feature type="domain" description="EamA" evidence="4">
    <location>
        <begin position="151"/>
        <end position="285"/>
    </location>
</feature>
<sequence>MNKKTFIIALITIIVWSSSFAGTRASLLGGIPSDHLALLRFLVASIVFAFYALSQRSRFKWPKKEDLLRIFILAFIGITLYYIAATYGQQTVTAGTTSMIVASAPIFAALIAVFVLKERMGLIRWIGLGIGFIGIFIITLGTTDANFKILRGIPLVLLATIATSIFFVLQKPLFKRYHPIHLTAYFTWAGTLPMLIFLPGLFESIQSATLEANVAAIYVGIFPSAICYAAWAIALSSGNTGTVMSMFYMEPLFAITIAWLWLGEIPSILSIIGGIVAISSVAIVNLNGEKRRESPDEKSQLTG</sequence>
<feature type="transmembrane region" description="Helical" evidence="3">
    <location>
        <begin position="214"/>
        <end position="234"/>
    </location>
</feature>
<feature type="transmembrane region" description="Helical" evidence="3">
    <location>
        <begin position="149"/>
        <end position="170"/>
    </location>
</feature>
<gene>
    <name evidence="5" type="ORF">ACFSCZ_16155</name>
</gene>
<keyword evidence="3" id="KW-0472">Membrane</keyword>
<dbReference type="Proteomes" id="UP001597301">
    <property type="component" value="Unassembled WGS sequence"/>
</dbReference>
<comment type="subcellular location">
    <subcellularLocation>
        <location evidence="1">Endomembrane system</location>
        <topology evidence="1">Multi-pass membrane protein</topology>
    </subcellularLocation>
</comment>
<dbReference type="InterPro" id="IPR052756">
    <property type="entry name" value="Alkyne_AA_exporter"/>
</dbReference>
<evidence type="ECO:0000313" key="6">
    <source>
        <dbReference type="Proteomes" id="UP001597301"/>
    </source>
</evidence>
<dbReference type="InterPro" id="IPR000620">
    <property type="entry name" value="EamA_dom"/>
</dbReference>
<evidence type="ECO:0000259" key="4">
    <source>
        <dbReference type="Pfam" id="PF00892"/>
    </source>
</evidence>
<comment type="caution">
    <text evidence="5">The sequence shown here is derived from an EMBL/GenBank/DDBJ whole genome shotgun (WGS) entry which is preliminary data.</text>
</comment>
<dbReference type="PANTHER" id="PTHR12715:SF4">
    <property type="entry name" value="EAMA DOMAIN-CONTAINING PROTEIN"/>
    <property type="match status" value="1"/>
</dbReference>
<feature type="domain" description="EamA" evidence="4">
    <location>
        <begin position="6"/>
        <end position="139"/>
    </location>
</feature>
<reference evidence="6" key="1">
    <citation type="journal article" date="2019" name="Int. J. Syst. Evol. Microbiol.">
        <title>The Global Catalogue of Microorganisms (GCM) 10K type strain sequencing project: providing services to taxonomists for standard genome sequencing and annotation.</title>
        <authorList>
            <consortium name="The Broad Institute Genomics Platform"/>
            <consortium name="The Broad Institute Genome Sequencing Center for Infectious Disease"/>
            <person name="Wu L."/>
            <person name="Ma J."/>
        </authorList>
    </citation>
    <scope>NUCLEOTIDE SEQUENCE [LARGE SCALE GENOMIC DNA]</scope>
    <source>
        <strain evidence="6">CGMCC 1.12295</strain>
    </source>
</reference>
<dbReference type="InterPro" id="IPR037185">
    <property type="entry name" value="EmrE-like"/>
</dbReference>
<name>A0ABW4KPR6_9BACI</name>
<protein>
    <submittedName>
        <fullName evidence="5">DMT family transporter</fullName>
    </submittedName>
</protein>
<feature type="transmembrane region" description="Helical" evidence="3">
    <location>
        <begin position="182"/>
        <end position="202"/>
    </location>
</feature>
<feature type="transmembrane region" description="Helical" evidence="3">
    <location>
        <begin position="96"/>
        <end position="116"/>
    </location>
</feature>
<keyword evidence="3" id="KW-0812">Transmembrane</keyword>
<evidence type="ECO:0000256" key="2">
    <source>
        <dbReference type="ARBA" id="ARBA00007362"/>
    </source>
</evidence>
<dbReference type="Pfam" id="PF00892">
    <property type="entry name" value="EamA"/>
    <property type="match status" value="2"/>
</dbReference>